<evidence type="ECO:0000313" key="1">
    <source>
        <dbReference type="EMBL" id="OYD08137.1"/>
    </source>
</evidence>
<dbReference type="AlphaFoldDB" id="A0A235B8F0"/>
<dbReference type="EMBL" id="NOWF01000004">
    <property type="protein sequence ID" value="OYD08137.1"/>
    <property type="molecule type" value="Genomic_DNA"/>
</dbReference>
<protein>
    <submittedName>
        <fullName evidence="1">Uncharacterized protein</fullName>
    </submittedName>
</protein>
<sequence length="91" mass="10782">MKVNIREVQSKKATGLIIWIPQYRRMIRMDFKEVDRGWKVVRAVSQADRKFDWGEEEIEEIFKGDVPIPDPYKQEWKTVTIHGYEGESGDP</sequence>
<reference evidence="1 2" key="1">
    <citation type="submission" date="2017-07" db="EMBL/GenBank/DDBJ databases">
        <title>The genome sequence of Paludifilum halophilum highlights mechanisms for microbial adaptation to high salt environemnts.</title>
        <authorList>
            <person name="Belbahri L."/>
        </authorList>
    </citation>
    <scope>NUCLEOTIDE SEQUENCE [LARGE SCALE GENOMIC DNA]</scope>
    <source>
        <strain evidence="1 2">DSM 102817</strain>
    </source>
</reference>
<evidence type="ECO:0000313" key="2">
    <source>
        <dbReference type="Proteomes" id="UP000215459"/>
    </source>
</evidence>
<gene>
    <name evidence="1" type="ORF">CHM34_08485</name>
</gene>
<dbReference type="Proteomes" id="UP000215459">
    <property type="component" value="Unassembled WGS sequence"/>
</dbReference>
<organism evidence="1 2">
    <name type="scientific">Paludifilum halophilum</name>
    <dbReference type="NCBI Taxonomy" id="1642702"/>
    <lineage>
        <taxon>Bacteria</taxon>
        <taxon>Bacillati</taxon>
        <taxon>Bacillota</taxon>
        <taxon>Bacilli</taxon>
        <taxon>Bacillales</taxon>
        <taxon>Thermoactinomycetaceae</taxon>
        <taxon>Paludifilum</taxon>
    </lineage>
</organism>
<proteinExistence type="predicted"/>
<name>A0A235B8F0_9BACL</name>
<comment type="caution">
    <text evidence="1">The sequence shown here is derived from an EMBL/GenBank/DDBJ whole genome shotgun (WGS) entry which is preliminary data.</text>
</comment>
<accession>A0A235B8F0</accession>
<keyword evidence="2" id="KW-1185">Reference proteome</keyword>